<dbReference type="PANTHER" id="PTHR30158">
    <property type="entry name" value="ACRA/E-RELATED COMPONENT OF DRUG EFFLUX TRANSPORTER"/>
    <property type="match status" value="1"/>
</dbReference>
<dbReference type="NCBIfam" id="TIGR01730">
    <property type="entry name" value="RND_mfp"/>
    <property type="match status" value="1"/>
</dbReference>
<evidence type="ECO:0000259" key="7">
    <source>
        <dbReference type="Pfam" id="PF25967"/>
    </source>
</evidence>
<reference evidence="8 9" key="1">
    <citation type="journal article" date="2016" name="Int. J. Syst. Evol. Microbiol.">
        <title>Description of Comamonas sediminis sp. nov., isolated from lagoon sediments.</title>
        <authorList>
            <person name="Subhash Y."/>
            <person name="Bang J.J."/>
            <person name="You T.H."/>
            <person name="Lee S.S."/>
        </authorList>
    </citation>
    <scope>NUCLEOTIDE SEQUENCE [LARGE SCALE GENOMIC DNA]</scope>
    <source>
        <strain evidence="8 9">JCM 31169</strain>
    </source>
</reference>
<evidence type="ECO:0000259" key="5">
    <source>
        <dbReference type="Pfam" id="PF25917"/>
    </source>
</evidence>
<evidence type="ECO:0000313" key="8">
    <source>
        <dbReference type="EMBL" id="MEY2250203.1"/>
    </source>
</evidence>
<feature type="domain" description="Multidrug resistance protein MdtA-like alpha-helical hairpin" evidence="4">
    <location>
        <begin position="140"/>
        <end position="209"/>
    </location>
</feature>
<dbReference type="Pfam" id="PF25917">
    <property type="entry name" value="BSH_RND"/>
    <property type="match status" value="1"/>
</dbReference>
<sequence length="428" mass="45656">MPLRTVDARVFKKRNSNMRSEICPQATAAGTGPAMASAVRVITLSLALSAALTACGPPKPPEDRSAPGEPAPAAVTTATVRAEPVQLWNQFNGRIAAQETVEIRSRVAGYIEHVHFREGQPVRKGQLLFSIDARPYRASLASAQAQLQRAKAATELAATQDRRARDLVADRAIAAEEADNRAGTLAQARAQVAAAEAAVAAAQLDLGFTEVRAPIAGIAGRALLTTGNLARADDSVLVTVVSQNPVYVNFDADEQSLLRGMQNSSAAPSDAMVRVGLVSDEGFPHTGRVGFTDNRLDPQTGTLALRAELNNDQGLFKPGMFARVQMQERSTVTAVLIDDKAVLTDQSRKYVYVVDAAQRAQRRDLQLGRMVDGRRIVESGLAPGEQLVVAGMQRIFYPGMPLAPQRLDSQAAGAALPETQKPAQKAQP</sequence>
<comment type="caution">
    <text evidence="8">The sequence shown here is derived from an EMBL/GenBank/DDBJ whole genome shotgun (WGS) entry which is preliminary data.</text>
</comment>
<dbReference type="Pfam" id="PF25876">
    <property type="entry name" value="HH_MFP_RND"/>
    <property type="match status" value="1"/>
</dbReference>
<evidence type="ECO:0000313" key="9">
    <source>
        <dbReference type="Proteomes" id="UP001562178"/>
    </source>
</evidence>
<dbReference type="InterPro" id="IPR058624">
    <property type="entry name" value="MdtA-like_HH"/>
</dbReference>
<comment type="subcellular location">
    <subcellularLocation>
        <location evidence="1">Cell envelope</location>
    </subcellularLocation>
</comment>
<protein>
    <submittedName>
        <fullName evidence="8">Efflux RND transporter periplasmic adaptor subunit</fullName>
    </submittedName>
</protein>
<dbReference type="Pfam" id="PF25967">
    <property type="entry name" value="RND-MFP_C"/>
    <property type="match status" value="1"/>
</dbReference>
<evidence type="ECO:0000259" key="4">
    <source>
        <dbReference type="Pfam" id="PF25876"/>
    </source>
</evidence>
<dbReference type="Gene3D" id="2.40.30.170">
    <property type="match status" value="1"/>
</dbReference>
<gene>
    <name evidence="8" type="ORF">AB7A72_04245</name>
</gene>
<proteinExistence type="inferred from homology"/>
<dbReference type="Gene3D" id="2.40.420.20">
    <property type="match status" value="1"/>
</dbReference>
<evidence type="ECO:0000256" key="3">
    <source>
        <dbReference type="SAM" id="MobiDB-lite"/>
    </source>
</evidence>
<keyword evidence="9" id="KW-1185">Reference proteome</keyword>
<dbReference type="PANTHER" id="PTHR30158:SF10">
    <property type="entry name" value="CATION EFFLUX PUMP"/>
    <property type="match status" value="1"/>
</dbReference>
<dbReference type="Gene3D" id="2.40.50.100">
    <property type="match status" value="1"/>
</dbReference>
<dbReference type="InterPro" id="IPR058626">
    <property type="entry name" value="MdtA-like_b-barrel"/>
</dbReference>
<dbReference type="InterPro" id="IPR058625">
    <property type="entry name" value="MdtA-like_BSH"/>
</dbReference>
<dbReference type="Gene3D" id="1.10.287.470">
    <property type="entry name" value="Helix hairpin bin"/>
    <property type="match status" value="1"/>
</dbReference>
<comment type="similarity">
    <text evidence="2">Belongs to the membrane fusion protein (MFP) (TC 8.A.1) family.</text>
</comment>
<feature type="region of interest" description="Disordered" evidence="3">
    <location>
        <begin position="408"/>
        <end position="428"/>
    </location>
</feature>
<feature type="domain" description="Multidrug resistance protein MdtA-like C-terminal permuted SH3" evidence="7">
    <location>
        <begin position="334"/>
        <end position="394"/>
    </location>
</feature>
<dbReference type="InterPro" id="IPR006143">
    <property type="entry name" value="RND_pump_MFP"/>
</dbReference>
<accession>A0ABV4AYN3</accession>
<dbReference type="Proteomes" id="UP001562178">
    <property type="component" value="Unassembled WGS sequence"/>
</dbReference>
<feature type="region of interest" description="Disordered" evidence="3">
    <location>
        <begin position="55"/>
        <end position="75"/>
    </location>
</feature>
<feature type="domain" description="Multidrug resistance protein MdtA-like barrel-sandwich hybrid" evidence="5">
    <location>
        <begin position="99"/>
        <end position="239"/>
    </location>
</feature>
<dbReference type="EMBL" id="JBGBDC010000002">
    <property type="protein sequence ID" value="MEY2250203.1"/>
    <property type="molecule type" value="Genomic_DNA"/>
</dbReference>
<evidence type="ECO:0000256" key="1">
    <source>
        <dbReference type="ARBA" id="ARBA00004196"/>
    </source>
</evidence>
<feature type="domain" description="Multidrug resistance protein MdtA-like beta-barrel" evidence="6">
    <location>
        <begin position="245"/>
        <end position="328"/>
    </location>
</feature>
<dbReference type="InterPro" id="IPR058627">
    <property type="entry name" value="MdtA-like_C"/>
</dbReference>
<evidence type="ECO:0000256" key="2">
    <source>
        <dbReference type="ARBA" id="ARBA00009477"/>
    </source>
</evidence>
<evidence type="ECO:0000259" key="6">
    <source>
        <dbReference type="Pfam" id="PF25944"/>
    </source>
</evidence>
<dbReference type="SUPFAM" id="SSF111369">
    <property type="entry name" value="HlyD-like secretion proteins"/>
    <property type="match status" value="1"/>
</dbReference>
<dbReference type="Pfam" id="PF25944">
    <property type="entry name" value="Beta-barrel_RND"/>
    <property type="match status" value="1"/>
</dbReference>
<organism evidence="8 9">
    <name type="scientific">Comamonas sediminis</name>
    <dbReference type="NCBI Taxonomy" id="1783360"/>
    <lineage>
        <taxon>Bacteria</taxon>
        <taxon>Pseudomonadati</taxon>
        <taxon>Pseudomonadota</taxon>
        <taxon>Betaproteobacteria</taxon>
        <taxon>Burkholderiales</taxon>
        <taxon>Comamonadaceae</taxon>
        <taxon>Comamonas</taxon>
    </lineage>
</organism>
<name>A0ABV4AYN3_9BURK</name>